<dbReference type="AlphaFoldDB" id="A0A9X2MHS8"/>
<dbReference type="EMBL" id="JANJZL010000004">
    <property type="protein sequence ID" value="MCR2043929.1"/>
    <property type="molecule type" value="Genomic_DNA"/>
</dbReference>
<dbReference type="InterPro" id="IPR050014">
    <property type="entry name" value="T4HPD_activ_SAM"/>
</dbReference>
<comment type="similarity">
    <text evidence="2">Belongs to the organic radical-activating enzymes family.</text>
</comment>
<dbReference type="InterPro" id="IPR017900">
    <property type="entry name" value="4Fe4S_Fe_S_CS"/>
</dbReference>
<dbReference type="SFLD" id="SFLDG01066">
    <property type="entry name" value="organic_radical-activating_enz"/>
    <property type="match status" value="1"/>
</dbReference>
<feature type="domain" description="Radical SAM core" evidence="11">
    <location>
        <begin position="14"/>
        <end position="291"/>
    </location>
</feature>
<dbReference type="SUPFAM" id="SSF54862">
    <property type="entry name" value="4Fe-4S ferredoxins"/>
    <property type="match status" value="1"/>
</dbReference>
<comment type="cofactor">
    <cofactor evidence="1">
        <name>[4Fe-4S] cluster</name>
        <dbReference type="ChEBI" id="CHEBI:49883"/>
    </cofactor>
</comment>
<dbReference type="SUPFAM" id="SSF102114">
    <property type="entry name" value="Radical SAM enzymes"/>
    <property type="match status" value="1"/>
</dbReference>
<evidence type="ECO:0000259" key="10">
    <source>
        <dbReference type="PROSITE" id="PS51379"/>
    </source>
</evidence>
<feature type="domain" description="4Fe-4S ferredoxin-type" evidence="10">
    <location>
        <begin position="75"/>
        <end position="103"/>
    </location>
</feature>
<dbReference type="Proteomes" id="UP001142078">
    <property type="component" value="Unassembled WGS sequence"/>
</dbReference>
<gene>
    <name evidence="12" type="ORF">NSA23_07315</name>
</gene>
<dbReference type="PIRSF" id="PIRSF000371">
    <property type="entry name" value="PFL_act_enz"/>
    <property type="match status" value="1"/>
</dbReference>
<accession>A0A9X2MHS8</accession>
<dbReference type="PROSITE" id="PS51379">
    <property type="entry name" value="4FE4S_FER_2"/>
    <property type="match status" value="2"/>
</dbReference>
<evidence type="ECO:0000256" key="7">
    <source>
        <dbReference type="ARBA" id="ARBA00023004"/>
    </source>
</evidence>
<sequence>MKGTIVNIQKYSIHDGPGIRTTVFFKGCPLKCWWCHNPESQSTKNQIMFFQNRCTGCGICVKRCPEGAITIKNMYPVVDKNKCTLCGNCTDFCFNEAREYVGQEISVEDLIKEVQKDEIFYEESGGGVTFSGGEPLLQVDFLSEALDLCNKKHIHTAIDTSGYAKWEDVEKVADKADLFLYDLKLIDDEKHKKYIGVSNKLILENLQKLSSLGKRIFVRMPIILGINDDNGHIDESIKFINTLNNIEQVNLIPYHSMGMDKYERLEMKYKLSGKEKPADEKMEELKGKFEKAKIKVKIGG</sequence>
<dbReference type="PANTHER" id="PTHR30352:SF4">
    <property type="entry name" value="PYRUVATE FORMATE-LYASE 2-ACTIVATING ENZYME"/>
    <property type="match status" value="1"/>
</dbReference>
<keyword evidence="5" id="KW-0479">Metal-binding</keyword>
<dbReference type="Pfam" id="PF04055">
    <property type="entry name" value="Radical_SAM"/>
    <property type="match status" value="1"/>
</dbReference>
<evidence type="ECO:0000256" key="6">
    <source>
        <dbReference type="ARBA" id="ARBA00023002"/>
    </source>
</evidence>
<proteinExistence type="inferred from homology"/>
<dbReference type="SFLD" id="SFLDS00029">
    <property type="entry name" value="Radical_SAM"/>
    <property type="match status" value="1"/>
</dbReference>
<evidence type="ECO:0000256" key="2">
    <source>
        <dbReference type="ARBA" id="ARBA00009777"/>
    </source>
</evidence>
<evidence type="ECO:0000256" key="3">
    <source>
        <dbReference type="ARBA" id="ARBA00022485"/>
    </source>
</evidence>
<dbReference type="InterPro" id="IPR034457">
    <property type="entry name" value="Organic_radical-activating"/>
</dbReference>
<keyword evidence="7" id="KW-0408">Iron</keyword>
<dbReference type="InterPro" id="IPR017896">
    <property type="entry name" value="4Fe4S_Fe-S-bd"/>
</dbReference>
<keyword evidence="4" id="KW-0949">S-adenosyl-L-methionine</keyword>
<evidence type="ECO:0000256" key="8">
    <source>
        <dbReference type="ARBA" id="ARBA00023014"/>
    </source>
</evidence>
<evidence type="ECO:0000313" key="13">
    <source>
        <dbReference type="Proteomes" id="UP001142078"/>
    </source>
</evidence>
<dbReference type="InterPro" id="IPR058240">
    <property type="entry name" value="rSAM_sf"/>
</dbReference>
<dbReference type="PROSITE" id="PS00198">
    <property type="entry name" value="4FE4S_FER_1"/>
    <property type="match status" value="1"/>
</dbReference>
<evidence type="ECO:0000256" key="1">
    <source>
        <dbReference type="ARBA" id="ARBA00001966"/>
    </source>
</evidence>
<dbReference type="GO" id="GO:0046872">
    <property type="term" value="F:metal ion binding"/>
    <property type="evidence" value="ECO:0007669"/>
    <property type="project" value="UniProtKB-KW"/>
</dbReference>
<protein>
    <submittedName>
        <fullName evidence="12">Glycyl-radical enzyme activating protein</fullName>
    </submittedName>
</protein>
<keyword evidence="8" id="KW-0411">Iron-sulfur</keyword>
<dbReference type="OrthoDB" id="9782387at2"/>
<dbReference type="PANTHER" id="PTHR30352">
    <property type="entry name" value="PYRUVATE FORMATE-LYASE-ACTIVATING ENZYME"/>
    <property type="match status" value="1"/>
</dbReference>
<name>A0A9X2MHS8_9FIRM</name>
<dbReference type="Pfam" id="PF13353">
    <property type="entry name" value="Fer4_12"/>
    <property type="match status" value="1"/>
</dbReference>
<evidence type="ECO:0000256" key="4">
    <source>
        <dbReference type="ARBA" id="ARBA00022691"/>
    </source>
</evidence>
<reference evidence="12" key="1">
    <citation type="submission" date="2022-07" db="EMBL/GenBank/DDBJ databases">
        <title>Enhanced cultured diversity of the mouse gut microbiota enables custom-made synthetic communities.</title>
        <authorList>
            <person name="Afrizal A."/>
        </authorList>
    </citation>
    <scope>NUCLEOTIDE SEQUENCE</scope>
    <source>
        <strain evidence="12">DSM 29482</strain>
    </source>
</reference>
<dbReference type="Gene3D" id="3.80.30.10">
    <property type="entry name" value="pyruvate-formate lyase- activating enzyme"/>
    <property type="match status" value="1"/>
</dbReference>
<dbReference type="Gene3D" id="3.30.70.20">
    <property type="match status" value="1"/>
</dbReference>
<keyword evidence="3" id="KW-0004">4Fe-4S</keyword>
<dbReference type="InterPro" id="IPR007197">
    <property type="entry name" value="rSAM"/>
</dbReference>
<dbReference type="SFLD" id="SFLDG01118">
    <property type="entry name" value="activating_enzymes__group_2"/>
    <property type="match status" value="1"/>
</dbReference>
<dbReference type="GO" id="GO:0051539">
    <property type="term" value="F:4 iron, 4 sulfur cluster binding"/>
    <property type="evidence" value="ECO:0007669"/>
    <property type="project" value="UniProtKB-KW"/>
</dbReference>
<dbReference type="GO" id="GO:0043364">
    <property type="term" value="F:glycyl-radical enzyme activating activity"/>
    <property type="evidence" value="ECO:0007669"/>
    <property type="project" value="InterPro"/>
</dbReference>
<dbReference type="RefSeq" id="WP_042683047.1">
    <property type="nucleotide sequence ID" value="NZ_CABKTM010000049.1"/>
</dbReference>
<dbReference type="InterPro" id="IPR012839">
    <property type="entry name" value="Organic_radical_activase"/>
</dbReference>
<dbReference type="InterPro" id="IPR040074">
    <property type="entry name" value="BssD/PflA/YjjW"/>
</dbReference>
<dbReference type="PROSITE" id="PS01087">
    <property type="entry name" value="RADICAL_ACTIVATING"/>
    <property type="match status" value="1"/>
</dbReference>
<keyword evidence="6" id="KW-0560">Oxidoreductase</keyword>
<evidence type="ECO:0000313" key="12">
    <source>
        <dbReference type="EMBL" id="MCR2043929.1"/>
    </source>
</evidence>
<dbReference type="CDD" id="cd01335">
    <property type="entry name" value="Radical_SAM"/>
    <property type="match status" value="1"/>
</dbReference>
<dbReference type="InterPro" id="IPR001989">
    <property type="entry name" value="Radical_activat_CS"/>
</dbReference>
<evidence type="ECO:0000256" key="9">
    <source>
        <dbReference type="ARBA" id="ARBA00047365"/>
    </source>
</evidence>
<evidence type="ECO:0000256" key="5">
    <source>
        <dbReference type="ARBA" id="ARBA00022723"/>
    </source>
</evidence>
<dbReference type="NCBIfam" id="NF043069">
    <property type="entry name" value="T4HPD_activ_SAM"/>
    <property type="match status" value="1"/>
</dbReference>
<keyword evidence="13" id="KW-1185">Reference proteome</keyword>
<comment type="caution">
    <text evidence="12">The sequence shown here is derived from an EMBL/GenBank/DDBJ whole genome shotgun (WGS) entry which is preliminary data.</text>
</comment>
<dbReference type="PROSITE" id="PS51918">
    <property type="entry name" value="RADICAL_SAM"/>
    <property type="match status" value="1"/>
</dbReference>
<feature type="domain" description="4Fe-4S ferredoxin-type" evidence="10">
    <location>
        <begin position="45"/>
        <end position="74"/>
    </location>
</feature>
<organism evidence="12 13">
    <name type="scientific">Anaerosalibacter massiliensis</name>
    <dbReference type="NCBI Taxonomy" id="1347392"/>
    <lineage>
        <taxon>Bacteria</taxon>
        <taxon>Bacillati</taxon>
        <taxon>Bacillota</taxon>
        <taxon>Tissierellia</taxon>
        <taxon>Tissierellales</taxon>
        <taxon>Sporanaerobacteraceae</taxon>
        <taxon>Anaerosalibacter</taxon>
    </lineage>
</organism>
<dbReference type="NCBIfam" id="TIGR02494">
    <property type="entry name" value="PFLE_PFLC"/>
    <property type="match status" value="1"/>
</dbReference>
<dbReference type="Pfam" id="PF00037">
    <property type="entry name" value="Fer4"/>
    <property type="match status" value="1"/>
</dbReference>
<comment type="catalytic activity">
    <reaction evidence="9">
        <text>glycyl-[protein] + reduced [flavodoxin] + S-adenosyl-L-methionine = glycin-2-yl radical-[protein] + semiquinone [flavodoxin] + 5'-deoxyadenosine + L-methionine + H(+)</text>
        <dbReference type="Rhea" id="RHEA:61976"/>
        <dbReference type="Rhea" id="RHEA-COMP:10622"/>
        <dbReference type="Rhea" id="RHEA-COMP:14480"/>
        <dbReference type="Rhea" id="RHEA-COMP:15993"/>
        <dbReference type="Rhea" id="RHEA-COMP:15994"/>
        <dbReference type="ChEBI" id="CHEBI:15378"/>
        <dbReference type="ChEBI" id="CHEBI:17319"/>
        <dbReference type="ChEBI" id="CHEBI:29947"/>
        <dbReference type="ChEBI" id="CHEBI:32722"/>
        <dbReference type="ChEBI" id="CHEBI:57618"/>
        <dbReference type="ChEBI" id="CHEBI:57844"/>
        <dbReference type="ChEBI" id="CHEBI:59789"/>
        <dbReference type="ChEBI" id="CHEBI:140311"/>
    </reaction>
</comment>
<evidence type="ECO:0000259" key="11">
    <source>
        <dbReference type="PROSITE" id="PS51918"/>
    </source>
</evidence>